<dbReference type="InterPro" id="IPR021795">
    <property type="entry name" value="DUF3363"/>
</dbReference>
<protein>
    <submittedName>
        <fullName evidence="1">Uncharacterized protein</fullName>
    </submittedName>
</protein>
<evidence type="ECO:0000313" key="1">
    <source>
        <dbReference type="EMBL" id="ABS70067.1"/>
    </source>
</evidence>
<dbReference type="KEGG" id="xau:Xaut_4856"/>
<dbReference type="HOGENOM" id="CLU_2345946_0_0_5"/>
<dbReference type="AlphaFoldDB" id="A7IPX1"/>
<name>A7IPX1_XANP2</name>
<reference evidence="1 2" key="1">
    <citation type="submission" date="2007-07" db="EMBL/GenBank/DDBJ databases">
        <title>Complete sequence of plasmid pXAUT01 of Xanthobacter autotrophicus Py2.</title>
        <authorList>
            <consortium name="US DOE Joint Genome Institute"/>
            <person name="Copeland A."/>
            <person name="Lucas S."/>
            <person name="Lapidus A."/>
            <person name="Barry K."/>
            <person name="Glavina del Rio T."/>
            <person name="Hammon N."/>
            <person name="Israni S."/>
            <person name="Dalin E."/>
            <person name="Tice H."/>
            <person name="Pitluck S."/>
            <person name="Sims D."/>
            <person name="Brettin T."/>
            <person name="Bruce D."/>
            <person name="Detter J.C."/>
            <person name="Han C."/>
            <person name="Tapia R."/>
            <person name="Brainard J."/>
            <person name="Schmutz J."/>
            <person name="Larimer F."/>
            <person name="Land M."/>
            <person name="Hauser L."/>
            <person name="Kyrpides N."/>
            <person name="Kim E."/>
            <person name="Ensigns S.A."/>
            <person name="Richardson P."/>
        </authorList>
    </citation>
    <scope>NUCLEOTIDE SEQUENCE [LARGE SCALE GENOMIC DNA]</scope>
    <source>
        <strain evidence="2">ATCC BAA-1158 / Py2</strain>
        <plasmid evidence="2">Plasmid pXAUT01</plasmid>
    </source>
</reference>
<geneLocation type="plasmid" evidence="1 2">
    <name>pXAUT01</name>
</geneLocation>
<keyword evidence="2" id="KW-1185">Reference proteome</keyword>
<gene>
    <name evidence="1" type="ordered locus">Xaut_4856</name>
</gene>
<dbReference type="Proteomes" id="UP000002417">
    <property type="component" value="Plasmid pXAUT01"/>
</dbReference>
<sequence length="97" mass="10502">MSGRLVDRGLDDELKGATYAVVDGVDGRTHHIRFPDLEATGDGAPGAIVELSGFEDGRGQPRIARTVRSDPKIERQVTASCATWLDRTASPPRLTDR</sequence>
<keyword evidence="1" id="KW-0614">Plasmid</keyword>
<evidence type="ECO:0000313" key="2">
    <source>
        <dbReference type="Proteomes" id="UP000002417"/>
    </source>
</evidence>
<dbReference type="eggNOG" id="COG3843">
    <property type="taxonomic scope" value="Bacteria"/>
</dbReference>
<dbReference type="Pfam" id="PF11843">
    <property type="entry name" value="DUF3363"/>
    <property type="match status" value="1"/>
</dbReference>
<proteinExistence type="predicted"/>
<organism evidence="1 2">
    <name type="scientific">Xanthobacter autotrophicus (strain ATCC BAA-1158 / Py2)</name>
    <dbReference type="NCBI Taxonomy" id="78245"/>
    <lineage>
        <taxon>Bacteria</taxon>
        <taxon>Pseudomonadati</taxon>
        <taxon>Pseudomonadota</taxon>
        <taxon>Alphaproteobacteria</taxon>
        <taxon>Hyphomicrobiales</taxon>
        <taxon>Xanthobacteraceae</taxon>
        <taxon>Xanthobacter</taxon>
    </lineage>
</organism>
<accession>A7IPX1</accession>
<dbReference type="EMBL" id="CP000782">
    <property type="protein sequence ID" value="ABS70067.1"/>
    <property type="molecule type" value="Genomic_DNA"/>
</dbReference>